<dbReference type="GO" id="GO:1903394">
    <property type="term" value="P:protein localization to kinetochore involved in kinetochore assembly"/>
    <property type="evidence" value="ECO:0007669"/>
    <property type="project" value="TreeGrafter"/>
</dbReference>
<dbReference type="InterPro" id="IPR052802">
    <property type="entry name" value="KNTC1"/>
</dbReference>
<accession>A0A6A7FZQ8</accession>
<dbReference type="PANTHER" id="PTHR15688:SF1">
    <property type="entry name" value="KINETOCHORE-ASSOCIATED PROTEIN 1"/>
    <property type="match status" value="1"/>
</dbReference>
<dbReference type="Pfam" id="PF24516">
    <property type="entry name" value="ARM_KNTC1_2nd"/>
    <property type="match status" value="1"/>
</dbReference>
<dbReference type="GO" id="GO:0005737">
    <property type="term" value="C:cytoplasm"/>
    <property type="evidence" value="ECO:0007669"/>
    <property type="project" value="TreeGrafter"/>
</dbReference>
<evidence type="ECO:0000256" key="1">
    <source>
        <dbReference type="SAM" id="MobiDB-lite"/>
    </source>
</evidence>
<dbReference type="GO" id="GO:0000070">
    <property type="term" value="P:mitotic sister chromatid segregation"/>
    <property type="evidence" value="ECO:0007669"/>
    <property type="project" value="TreeGrafter"/>
</dbReference>
<feature type="compositionally biased region" description="Basic and acidic residues" evidence="1">
    <location>
        <begin position="1110"/>
        <end position="1127"/>
    </location>
</feature>
<evidence type="ECO:0000313" key="7">
    <source>
        <dbReference type="EMBL" id="LAC23559.1"/>
    </source>
</evidence>
<dbReference type="InterPro" id="IPR055405">
    <property type="entry name" value="ARM_KNTC1_3rd"/>
</dbReference>
<organism evidence="7">
    <name type="scientific">Hirondellea gigas</name>
    <dbReference type="NCBI Taxonomy" id="1518452"/>
    <lineage>
        <taxon>Eukaryota</taxon>
        <taxon>Metazoa</taxon>
        <taxon>Ecdysozoa</taxon>
        <taxon>Arthropoda</taxon>
        <taxon>Crustacea</taxon>
        <taxon>Multicrustacea</taxon>
        <taxon>Malacostraca</taxon>
        <taxon>Eumalacostraca</taxon>
        <taxon>Peracarida</taxon>
        <taxon>Amphipoda</taxon>
        <taxon>Amphilochidea</taxon>
        <taxon>Lysianassida</taxon>
        <taxon>Lysianassidira</taxon>
        <taxon>Lysianassoidea</taxon>
        <taxon>Lysianassidae</taxon>
        <taxon>Hirondellea</taxon>
    </lineage>
</organism>
<feature type="region of interest" description="Disordered" evidence="1">
    <location>
        <begin position="1311"/>
        <end position="1330"/>
    </location>
</feature>
<dbReference type="Pfam" id="PF24520">
    <property type="entry name" value="ARM_KNTC1_1st"/>
    <property type="match status" value="1"/>
</dbReference>
<feature type="domain" description="RZZ complex subunit KNTC1/ROD C-terminal" evidence="2">
    <location>
        <begin position="1716"/>
        <end position="2233"/>
    </location>
</feature>
<evidence type="ECO:0000259" key="6">
    <source>
        <dbReference type="Pfam" id="PF24520"/>
    </source>
</evidence>
<dbReference type="GO" id="GO:0005828">
    <property type="term" value="C:kinetochore microtubule"/>
    <property type="evidence" value="ECO:0007669"/>
    <property type="project" value="TreeGrafter"/>
</dbReference>
<feature type="domain" description="KNTC1 N-terminal" evidence="3">
    <location>
        <begin position="28"/>
        <end position="231"/>
    </location>
</feature>
<reference evidence="7" key="1">
    <citation type="submission" date="2017-11" db="EMBL/GenBank/DDBJ databases">
        <title>The sensing device of the deep-sea amphipod.</title>
        <authorList>
            <person name="Kobayashi H."/>
            <person name="Nagahama T."/>
            <person name="Arai W."/>
            <person name="Sasagawa Y."/>
            <person name="Umeda M."/>
            <person name="Hayashi T."/>
            <person name="Nikaido I."/>
            <person name="Watanabe H."/>
            <person name="Oguri K."/>
            <person name="Kitazato H."/>
            <person name="Fujioka K."/>
            <person name="Kido Y."/>
            <person name="Takami H."/>
        </authorList>
    </citation>
    <scope>NUCLEOTIDE SEQUENCE</scope>
    <source>
        <tissue evidence="7">Whole body</tissue>
    </source>
</reference>
<feature type="compositionally biased region" description="Basic and acidic residues" evidence="1">
    <location>
        <begin position="1313"/>
        <end position="1322"/>
    </location>
</feature>
<feature type="domain" description="KNTC1 first ARM-repeats" evidence="6">
    <location>
        <begin position="438"/>
        <end position="689"/>
    </location>
</feature>
<dbReference type="EMBL" id="IACT01004364">
    <property type="protein sequence ID" value="LAC23559.1"/>
    <property type="molecule type" value="mRNA"/>
</dbReference>
<dbReference type="Pfam" id="PF24506">
    <property type="entry name" value="KNTC1_N"/>
    <property type="match status" value="1"/>
</dbReference>
<feature type="compositionally biased region" description="Polar residues" evidence="1">
    <location>
        <begin position="1098"/>
        <end position="1107"/>
    </location>
</feature>
<feature type="domain" description="KNTC1 third ARM-repeats" evidence="4">
    <location>
        <begin position="1456"/>
        <end position="1666"/>
    </location>
</feature>
<sequence>MTKTAWEVLDIDCDDETRQAPPGSSSLTSLYEVVKLAYLQPTCKDDCANQVEKLPSGVCSAAWGFVCLALDSSLLLFAENCSTLQLQLNFNDTIDTLLWLGSGNFLAVGDRSGKLHFIHVPSNRLIITRQLPVCGREEDGPLFVGSSCQPIVDGVTAVLLVTADAALIRVGNLNLEQLQEGLSRGCVEELLEVEAQLTLDYTASLVQDAQVTCSGSFMGVRDSDVWLWFGCSNGQLLQYCPQSSFVPLQQQQFINTSPDSKDDSYTSMEELQPTVELLTMLSNAQASYKKIIPVCNARYLVTLSSSGSLGLTCVLSGLSNDYQPQSSSSNGSFVPPVLDVISLPWTEASHAGSDDLQLLVLVDNQRNKRRTCMLRILSVPGLVCEYEVEVSEGSQLMPLGEGMEAMVFLEPEMPPDYQRPVIKIKTIVDGIPEARLKKLISKLKFREAEEFGRHFKLDVELVYKGRARHLVHLLNPYTISTTLHATNTTASNIQDTGASLLSELVEVLNSVHDMEFVTTLCVKAMMPDIPATATLLNYAKSRLSHNTKMGSVSSLGEEVGRELYKLNTFCMLHSVDDTSIEQWQTFAAADLLILFMDHLHKGDLSLASSIWQRHQHEFQESVDQDCVRKILNLLSISLPSSVLIAWLPHNLSDIIRICPSAIDTIACWALTRIKRLEVFEKNNWPGNALGLGNCVMSILETVVEEFSAGGNMEVQMELHLAQWKAHMSPSSWLYKLRETLLALQELETLAQTYRIKITLAHYTQEDKGEVVSCLLDWLVCGEEVAPLVEGFIIPVLLKQGQASADDLLAQYVHETLASNSMDWWSWQEAQWEDKLYAVIAVMKDEQARITCIVSCVRRASVPWSSGTSALCVEGLELLDAGGGGTADRFILAEQMRLMKLKMVLRKHAIHISTFSDARSGEVMLRRLARSNQSDVMDDMLQVVSTYIHLTPSQAYMYRIYHLICTGEYDEGRAVLDSISNQEDLSDTCTRVLHCVIQTLHFAPCNQKMRVSQSAMVSGVVSLQQLLRQHGYDKQRVDRDLETIHTISNLQRKFDIYPKWGQLHDSKQCEVLLQQHIESWYKKNSSKLIPGNKVDDNSKAVTEAQTSAADAGEKQLPIEKKKQEHEDSSSATEGDEGCSAQEPCASASMCNVAEVLELCRLLGRPPTVALQQLAALALQHDHLSVAIDMARRLSEELVSSSRKHAGELTALVHGMLQLLLKRLQQQNRARSENEICEESFGECVVEQQSDETGESQSKTADISLLLQLVLDMVAAASLHAHPSSLQWLTEVGVWCNTGVALYQHCHQEGVFSSNDDHDNDGKTNRNASDSLADDAMDPYAIWRFSPLYRDTGMPIDHKKVSLMVSSALETCIMSYDPCSSSNNAGYQRTEDSVRNLTQAQLQPLLSALTDLAMHAMYMNNDLSALIIRIRMADLRAYCSESAQDDVAFSPLVTPHHISALLLKIINPKKTDVKLAVSLLTFLSLKQSLFVLNELIKRFGFDYPRLEAVADIGINLCGINNKVEIKIRFESVGKNARWGRRLGELNISFKEYFGKHAAALQKLFNVIVINAKCTHALLKDFCSDFELSLTDALLCYLKCLMSSFVPEPIKVSEEPEVWYVPEISQSLTLQMHSIVTKIEDRVLLRGMLSNELDNTMCYNYDVIQFMLQYLDALDKNSETDNLWQRGLDIIKFLKGYQRRAKPNVAELDEWLRNDPSSLSLPNLSWQRLPFHDMFQGGSKLIMSIITNELDVNTIDIWLRCADSLKLNKDQMCFVAIQNTLSRTLDKRIKREGIKWQLAHNHSGLLKEIDNVILKIKHDKLAMACGKNVVKLLPPGIDKVDSAENCYQMSLRWHKNSDSLESSDAVTKFLAQHQQLAVEHALHKYGVADPEYIKLLQDPVALITALYRHPSLTSLTAIANDKMPKINECVTEICQKAQCNQAEVQLELLDLWLPPTEGISGSPGGSAGDMNQTISDFQLNILSPGSSNDASSPNAEQESLSRVIYLLRGCDPSHVVPYLLECAENSSSSVGSGHRLRALKCLLAVADPHTLSKYVAMPQQKIKSLLQSLSYVCRLESIGCPTDPEQLASVDKSALAEGVWRSNRHNPHALLLIADICIDYQVNKPSLWNAVLNQLANLVGTGGVEEARVETLLLQLRQHPQLWLLRGLATAWYTLINRPFETGRRPLSAASLSRCIHRVGLLAKCPVALSGLELLVKSSVALQQPALAIVIAAAACPPNQPKLEAMFNETSREDLIKQFKYIKAQIPLPRLVENLLQSNDLVLE</sequence>
<evidence type="ECO:0000259" key="4">
    <source>
        <dbReference type="Pfam" id="PF24515"/>
    </source>
</evidence>
<dbReference type="InterPro" id="IPR019527">
    <property type="entry name" value="RZZ-complex_KNTC1/ROD_C"/>
</dbReference>
<evidence type="ECO:0000259" key="3">
    <source>
        <dbReference type="Pfam" id="PF24506"/>
    </source>
</evidence>
<dbReference type="InterPro" id="IPR055403">
    <property type="entry name" value="ARM_KNTC1_1st"/>
</dbReference>
<feature type="domain" description="KNTC1 second ARM-repeats" evidence="5">
    <location>
        <begin position="807"/>
        <end position="976"/>
    </location>
</feature>
<dbReference type="InterPro" id="IPR055404">
    <property type="entry name" value="ARM_KNTC1_2nd"/>
</dbReference>
<dbReference type="InterPro" id="IPR055402">
    <property type="entry name" value="KNTC1_N"/>
</dbReference>
<dbReference type="GO" id="GO:0031267">
    <property type="term" value="F:small GTPase binding"/>
    <property type="evidence" value="ECO:0007669"/>
    <property type="project" value="TreeGrafter"/>
</dbReference>
<dbReference type="GO" id="GO:0007094">
    <property type="term" value="P:mitotic spindle assembly checkpoint signaling"/>
    <property type="evidence" value="ECO:0007669"/>
    <property type="project" value="TreeGrafter"/>
</dbReference>
<proteinExistence type="evidence at transcript level"/>
<protein>
    <submittedName>
        <fullName evidence="7">Kinetochore-associated protein 1-like</fullName>
    </submittedName>
</protein>
<evidence type="ECO:0000259" key="2">
    <source>
        <dbReference type="Pfam" id="PF10493"/>
    </source>
</evidence>
<evidence type="ECO:0000259" key="5">
    <source>
        <dbReference type="Pfam" id="PF24516"/>
    </source>
</evidence>
<dbReference type="Pfam" id="PF10493">
    <property type="entry name" value="Rod_C"/>
    <property type="match status" value="1"/>
</dbReference>
<dbReference type="Pfam" id="PF24515">
    <property type="entry name" value="ARM_KNTC1_3rd"/>
    <property type="match status" value="1"/>
</dbReference>
<dbReference type="GO" id="GO:1990423">
    <property type="term" value="C:RZZ complex"/>
    <property type="evidence" value="ECO:0007669"/>
    <property type="project" value="TreeGrafter"/>
</dbReference>
<name>A0A6A7FZQ8_9CRUS</name>
<dbReference type="PANTHER" id="PTHR15688">
    <property type="entry name" value="KINETOCHORE-ASSOCIATED PROTEIN 1"/>
    <property type="match status" value="1"/>
</dbReference>
<feature type="region of interest" description="Disordered" evidence="1">
    <location>
        <begin position="1090"/>
        <end position="1137"/>
    </location>
</feature>